<evidence type="ECO:0000313" key="9">
    <source>
        <dbReference type="EMBL" id="GBG89196.1"/>
    </source>
</evidence>
<name>A0A388M3T0_CHABU</name>
<comment type="similarity">
    <text evidence="2">Belongs to the SNAP family.</text>
</comment>
<dbReference type="GO" id="GO:0005774">
    <property type="term" value="C:vacuolar membrane"/>
    <property type="evidence" value="ECO:0007669"/>
    <property type="project" value="TreeGrafter"/>
</dbReference>
<keyword evidence="3" id="KW-0813">Transport</keyword>
<evidence type="ECO:0000256" key="5">
    <source>
        <dbReference type="ARBA" id="ARBA00022927"/>
    </source>
</evidence>
<evidence type="ECO:0000256" key="8">
    <source>
        <dbReference type="ARBA" id="ARBA00042485"/>
    </source>
</evidence>
<dbReference type="GO" id="GO:0005483">
    <property type="term" value="F:soluble NSF attachment protein activity"/>
    <property type="evidence" value="ECO:0007669"/>
    <property type="project" value="TreeGrafter"/>
</dbReference>
<evidence type="ECO:0000256" key="7">
    <source>
        <dbReference type="ARBA" id="ARBA00040047"/>
    </source>
</evidence>
<sequence length="255" mass="28423">MAKHYEKAIEAFEKAATGQERMGAPFTAAKHMESAGMMAKEARRWEVATASYKRACELYLEAGRPQPGADALFKGARAIEDHLPDEALRMYTEAISISEEEGREQSAGDVFRAAVTLYLKLERFTDAATMLLRQGLAFDKSKVKQSQCKAYVSAVIVYLYAHDLKQADKCYNDCSEVEAFDNSEQGEFTRKILQAYRDGDAEEVKYIISKSKHVVEQLDHMIIRLANKLPTGDINANTGTSLAGAQDEFDPDDLT</sequence>
<dbReference type="InterPro" id="IPR011990">
    <property type="entry name" value="TPR-like_helical_dom_sf"/>
</dbReference>
<dbReference type="PANTHER" id="PTHR13768:SF2">
    <property type="entry name" value="GAMMA-SOLUBLE NSF ATTACHMENT PROTEIN"/>
    <property type="match status" value="1"/>
</dbReference>
<evidence type="ECO:0000256" key="3">
    <source>
        <dbReference type="ARBA" id="ARBA00022448"/>
    </source>
</evidence>
<evidence type="ECO:0000256" key="6">
    <source>
        <dbReference type="ARBA" id="ARBA00023136"/>
    </source>
</evidence>
<protein>
    <recommendedName>
        <fullName evidence="7">Gamma-soluble NSF attachment protein</fullName>
    </recommendedName>
    <alternativeName>
        <fullName evidence="8">N-ethylmaleimide-sensitive factor attachment protein gamma</fullName>
    </alternativeName>
</protein>
<gene>
    <name evidence="9" type="ORF">CBR_g48904</name>
</gene>
<reference evidence="9 10" key="1">
    <citation type="journal article" date="2018" name="Cell">
        <title>The Chara Genome: Secondary Complexity and Implications for Plant Terrestrialization.</title>
        <authorList>
            <person name="Nishiyama T."/>
            <person name="Sakayama H."/>
            <person name="Vries J.D."/>
            <person name="Buschmann H."/>
            <person name="Saint-Marcoux D."/>
            <person name="Ullrich K.K."/>
            <person name="Haas F.B."/>
            <person name="Vanderstraeten L."/>
            <person name="Becker D."/>
            <person name="Lang D."/>
            <person name="Vosolsobe S."/>
            <person name="Rombauts S."/>
            <person name="Wilhelmsson P.K.I."/>
            <person name="Janitza P."/>
            <person name="Kern R."/>
            <person name="Heyl A."/>
            <person name="Rumpler F."/>
            <person name="Villalobos L.I.A.C."/>
            <person name="Clay J.M."/>
            <person name="Skokan R."/>
            <person name="Toyoda A."/>
            <person name="Suzuki Y."/>
            <person name="Kagoshima H."/>
            <person name="Schijlen E."/>
            <person name="Tajeshwar N."/>
            <person name="Catarino B."/>
            <person name="Hetherington A.J."/>
            <person name="Saltykova A."/>
            <person name="Bonnot C."/>
            <person name="Breuninger H."/>
            <person name="Symeonidi A."/>
            <person name="Radhakrishnan G.V."/>
            <person name="Van Nieuwerburgh F."/>
            <person name="Deforce D."/>
            <person name="Chang C."/>
            <person name="Karol K.G."/>
            <person name="Hedrich R."/>
            <person name="Ulvskov P."/>
            <person name="Glockner G."/>
            <person name="Delwiche C.F."/>
            <person name="Petrasek J."/>
            <person name="Van de Peer Y."/>
            <person name="Friml J."/>
            <person name="Beilby M."/>
            <person name="Dolan L."/>
            <person name="Kohara Y."/>
            <person name="Sugano S."/>
            <person name="Fujiyama A."/>
            <person name="Delaux P.-M."/>
            <person name="Quint M."/>
            <person name="TheiBen G."/>
            <person name="Hagemann M."/>
            <person name="Harholt J."/>
            <person name="Dunand C."/>
            <person name="Zachgo S."/>
            <person name="Langdale J."/>
            <person name="Maumus F."/>
            <person name="Straeten D.V.D."/>
            <person name="Gould S.B."/>
            <person name="Rensing S.A."/>
        </authorList>
    </citation>
    <scope>NUCLEOTIDE SEQUENCE [LARGE SCALE GENOMIC DNA]</scope>
    <source>
        <strain evidence="9 10">S276</strain>
    </source>
</reference>
<dbReference type="STRING" id="69332.A0A388M3T0"/>
<accession>A0A388M3T0</accession>
<dbReference type="GO" id="GO:0031201">
    <property type="term" value="C:SNARE complex"/>
    <property type="evidence" value="ECO:0007669"/>
    <property type="project" value="TreeGrafter"/>
</dbReference>
<keyword evidence="4" id="KW-0931">ER-Golgi transport</keyword>
<dbReference type="Proteomes" id="UP000265515">
    <property type="component" value="Unassembled WGS sequence"/>
</dbReference>
<dbReference type="AlphaFoldDB" id="A0A388M3T0"/>
<dbReference type="PANTHER" id="PTHR13768">
    <property type="entry name" value="SOLUBLE NSF ATTACHMENT PROTEIN SNAP"/>
    <property type="match status" value="1"/>
</dbReference>
<comment type="subcellular location">
    <subcellularLocation>
        <location evidence="1">Membrane</location>
        <topology evidence="1">Peripheral membrane protein</topology>
    </subcellularLocation>
</comment>
<evidence type="ECO:0000256" key="1">
    <source>
        <dbReference type="ARBA" id="ARBA00004170"/>
    </source>
</evidence>
<keyword evidence="6" id="KW-0472">Membrane</keyword>
<dbReference type="SUPFAM" id="SSF48452">
    <property type="entry name" value="TPR-like"/>
    <property type="match status" value="1"/>
</dbReference>
<dbReference type="Pfam" id="PF14938">
    <property type="entry name" value="SNAP"/>
    <property type="match status" value="1"/>
</dbReference>
<keyword evidence="10" id="KW-1185">Reference proteome</keyword>
<evidence type="ECO:0000313" key="10">
    <source>
        <dbReference type="Proteomes" id="UP000265515"/>
    </source>
</evidence>
<dbReference type="InterPro" id="IPR000744">
    <property type="entry name" value="NSF_attach"/>
</dbReference>
<comment type="caution">
    <text evidence="9">The sequence shown here is derived from an EMBL/GenBank/DDBJ whole genome shotgun (WGS) entry which is preliminary data.</text>
</comment>
<dbReference type="GO" id="GO:0006886">
    <property type="term" value="P:intracellular protein transport"/>
    <property type="evidence" value="ECO:0007669"/>
    <property type="project" value="InterPro"/>
</dbReference>
<dbReference type="OrthoDB" id="9984275at2759"/>
<dbReference type="EMBL" id="BFEA01000722">
    <property type="protein sequence ID" value="GBG89196.1"/>
    <property type="molecule type" value="Genomic_DNA"/>
</dbReference>
<proteinExistence type="inferred from homology"/>
<dbReference type="GO" id="GO:0016192">
    <property type="term" value="P:vesicle-mediated transport"/>
    <property type="evidence" value="ECO:0007669"/>
    <property type="project" value="UniProtKB-KW"/>
</dbReference>
<dbReference type="Gene3D" id="1.25.40.10">
    <property type="entry name" value="Tetratricopeptide repeat domain"/>
    <property type="match status" value="1"/>
</dbReference>
<dbReference type="Gramene" id="GBG89196">
    <property type="protein sequence ID" value="GBG89196"/>
    <property type="gene ID" value="CBR_g48904"/>
</dbReference>
<evidence type="ECO:0000256" key="4">
    <source>
        <dbReference type="ARBA" id="ARBA00022892"/>
    </source>
</evidence>
<dbReference type="GO" id="GO:0019905">
    <property type="term" value="F:syntaxin binding"/>
    <property type="evidence" value="ECO:0007669"/>
    <property type="project" value="TreeGrafter"/>
</dbReference>
<organism evidence="9 10">
    <name type="scientific">Chara braunii</name>
    <name type="common">Braun's stonewort</name>
    <dbReference type="NCBI Taxonomy" id="69332"/>
    <lineage>
        <taxon>Eukaryota</taxon>
        <taxon>Viridiplantae</taxon>
        <taxon>Streptophyta</taxon>
        <taxon>Charophyceae</taxon>
        <taxon>Charales</taxon>
        <taxon>Characeae</taxon>
        <taxon>Chara</taxon>
    </lineage>
</organism>
<keyword evidence="5" id="KW-0653">Protein transport</keyword>
<dbReference type="OMA" id="MLKWVPD"/>
<evidence type="ECO:0000256" key="2">
    <source>
        <dbReference type="ARBA" id="ARBA00010050"/>
    </source>
</evidence>